<sequence length="46" mass="5570">MRVVETRIRSRRNSFEKLSSLAIANCRELRHDFTLVDFARIDFERD</sequence>
<dbReference type="AlphaFoldDB" id="A0A517QZZ3"/>
<keyword evidence="2" id="KW-1185">Reference proteome</keyword>
<gene>
    <name evidence="1" type="ORF">Pan189_14980</name>
</gene>
<accession>A0A517QZZ3</accession>
<reference evidence="1 2" key="1">
    <citation type="submission" date="2019-02" db="EMBL/GenBank/DDBJ databases">
        <title>Deep-cultivation of Planctomycetes and their phenomic and genomic characterization uncovers novel biology.</title>
        <authorList>
            <person name="Wiegand S."/>
            <person name="Jogler M."/>
            <person name="Boedeker C."/>
            <person name="Pinto D."/>
            <person name="Vollmers J."/>
            <person name="Rivas-Marin E."/>
            <person name="Kohn T."/>
            <person name="Peeters S.H."/>
            <person name="Heuer A."/>
            <person name="Rast P."/>
            <person name="Oberbeckmann S."/>
            <person name="Bunk B."/>
            <person name="Jeske O."/>
            <person name="Meyerdierks A."/>
            <person name="Storesund J.E."/>
            <person name="Kallscheuer N."/>
            <person name="Luecker S."/>
            <person name="Lage O.M."/>
            <person name="Pohl T."/>
            <person name="Merkel B.J."/>
            <person name="Hornburger P."/>
            <person name="Mueller R.-W."/>
            <person name="Bruemmer F."/>
            <person name="Labrenz M."/>
            <person name="Spormann A.M."/>
            <person name="Op den Camp H."/>
            <person name="Overmann J."/>
            <person name="Amann R."/>
            <person name="Jetten M.S.M."/>
            <person name="Mascher T."/>
            <person name="Medema M.H."/>
            <person name="Devos D.P."/>
            <person name="Kaster A.-K."/>
            <person name="Ovreas L."/>
            <person name="Rohde M."/>
            <person name="Galperin M.Y."/>
            <person name="Jogler C."/>
        </authorList>
    </citation>
    <scope>NUCLEOTIDE SEQUENCE [LARGE SCALE GENOMIC DNA]</scope>
    <source>
        <strain evidence="1 2">Pan189</strain>
    </source>
</reference>
<dbReference type="EMBL" id="CP036268">
    <property type="protein sequence ID" value="QDT37130.1"/>
    <property type="molecule type" value="Genomic_DNA"/>
</dbReference>
<protein>
    <submittedName>
        <fullName evidence="1">Uncharacterized protein</fullName>
    </submittedName>
</protein>
<name>A0A517QZZ3_9PLAN</name>
<dbReference type="Proteomes" id="UP000317318">
    <property type="component" value="Chromosome"/>
</dbReference>
<proteinExistence type="predicted"/>
<organism evidence="1 2">
    <name type="scientific">Stratiformator vulcanicus</name>
    <dbReference type="NCBI Taxonomy" id="2527980"/>
    <lineage>
        <taxon>Bacteria</taxon>
        <taxon>Pseudomonadati</taxon>
        <taxon>Planctomycetota</taxon>
        <taxon>Planctomycetia</taxon>
        <taxon>Planctomycetales</taxon>
        <taxon>Planctomycetaceae</taxon>
        <taxon>Stratiformator</taxon>
    </lineage>
</organism>
<evidence type="ECO:0000313" key="2">
    <source>
        <dbReference type="Proteomes" id="UP000317318"/>
    </source>
</evidence>
<dbReference type="KEGG" id="svp:Pan189_14980"/>
<evidence type="ECO:0000313" key="1">
    <source>
        <dbReference type="EMBL" id="QDT37130.1"/>
    </source>
</evidence>